<reference evidence="2" key="1">
    <citation type="submission" date="2022-11" db="UniProtKB">
        <authorList>
            <consortium name="WormBaseParasite"/>
        </authorList>
    </citation>
    <scope>IDENTIFICATION</scope>
</reference>
<dbReference type="Proteomes" id="UP000887581">
    <property type="component" value="Unplaced"/>
</dbReference>
<organism evidence="1 2">
    <name type="scientific">Setaria digitata</name>
    <dbReference type="NCBI Taxonomy" id="48799"/>
    <lineage>
        <taxon>Eukaryota</taxon>
        <taxon>Metazoa</taxon>
        <taxon>Ecdysozoa</taxon>
        <taxon>Nematoda</taxon>
        <taxon>Chromadorea</taxon>
        <taxon>Rhabditida</taxon>
        <taxon>Spirurina</taxon>
        <taxon>Spiruromorpha</taxon>
        <taxon>Filarioidea</taxon>
        <taxon>Setariidae</taxon>
        <taxon>Setaria</taxon>
    </lineage>
</organism>
<name>A0A915PRW2_9BILA</name>
<protein>
    <submittedName>
        <fullName evidence="2">Uncharacterized protein</fullName>
    </submittedName>
</protein>
<dbReference type="WBParaSite" id="sdigi.contig376.g7866.t1">
    <property type="protein sequence ID" value="sdigi.contig376.g7866.t1"/>
    <property type="gene ID" value="sdigi.contig376.g7866"/>
</dbReference>
<proteinExistence type="predicted"/>
<evidence type="ECO:0000313" key="2">
    <source>
        <dbReference type="WBParaSite" id="sdigi.contig376.g7866.t1"/>
    </source>
</evidence>
<sequence length="168" mass="19723">MNRDEQCSLHAIRNEIGQVLRLMPDFALRNVRFQPICSLHVQDLRDIEYRTKKSAKQIFGAVKHLDLRGCMMEYDELKYFSHACSKLSSIAITYAAAFLPNEIFLKHENLKQNKMRSVRPFQKIRNFLQISLPNFAEMEKKGQLPEEHIDLLAKLLKLFPYLQTLQVD</sequence>
<keyword evidence="1" id="KW-1185">Reference proteome</keyword>
<evidence type="ECO:0000313" key="1">
    <source>
        <dbReference type="Proteomes" id="UP000887581"/>
    </source>
</evidence>
<accession>A0A915PRW2</accession>
<dbReference type="AlphaFoldDB" id="A0A915PRW2"/>